<comment type="caution">
    <text evidence="3">The sequence shown here is derived from an EMBL/GenBank/DDBJ whole genome shotgun (WGS) entry which is preliminary data.</text>
</comment>
<keyword evidence="2" id="KW-0488">Methylation</keyword>
<evidence type="ECO:0000313" key="3">
    <source>
        <dbReference type="EMBL" id="MCY0388683.1"/>
    </source>
</evidence>
<dbReference type="InterPro" id="IPR045584">
    <property type="entry name" value="Pilin-like"/>
</dbReference>
<sequence>MSAISRRMGFTLIELMIVLAIVALTAAYAVPAYQDYVARSRVGEGLSLASIARLGVAENAAAGMRFDAGYASPPVTANVLSVTVDPGNGQIAIAYTDRIAPAGSNTLILLPSVSGTTGERIALSVGAPPAGAIVWECFAAEKTVSATGGPAPVAAATLPGRLTAAGCRG</sequence>
<protein>
    <submittedName>
        <fullName evidence="3">Pilin</fullName>
    </submittedName>
</protein>
<proteinExistence type="inferred from homology"/>
<dbReference type="EMBL" id="JAPMXC010000005">
    <property type="protein sequence ID" value="MCY0388683.1"/>
    <property type="molecule type" value="Genomic_DNA"/>
</dbReference>
<name>A0ABT3ZS24_9BURK</name>
<dbReference type="InterPro" id="IPR012902">
    <property type="entry name" value="N_methyl_site"/>
</dbReference>
<keyword evidence="4" id="KW-1185">Reference proteome</keyword>
<dbReference type="InterPro" id="IPR001082">
    <property type="entry name" value="Pilin"/>
</dbReference>
<gene>
    <name evidence="3" type="ORF">OVY01_16005</name>
</gene>
<organism evidence="3 4">
    <name type="scientific">Robbsia betulipollinis</name>
    <dbReference type="NCBI Taxonomy" id="2981849"/>
    <lineage>
        <taxon>Bacteria</taxon>
        <taxon>Pseudomonadati</taxon>
        <taxon>Pseudomonadota</taxon>
        <taxon>Betaproteobacteria</taxon>
        <taxon>Burkholderiales</taxon>
        <taxon>Burkholderiaceae</taxon>
        <taxon>Robbsia</taxon>
    </lineage>
</organism>
<dbReference type="Pfam" id="PF00114">
    <property type="entry name" value="Pilin"/>
    <property type="match status" value="1"/>
</dbReference>
<dbReference type="Gene3D" id="3.30.700.10">
    <property type="entry name" value="Glycoprotein, Type 4 Pilin"/>
    <property type="match status" value="1"/>
</dbReference>
<dbReference type="Pfam" id="PF07963">
    <property type="entry name" value="N_methyl"/>
    <property type="match status" value="1"/>
</dbReference>
<dbReference type="NCBIfam" id="TIGR02532">
    <property type="entry name" value="IV_pilin_GFxxxE"/>
    <property type="match status" value="1"/>
</dbReference>
<reference evidence="3" key="1">
    <citation type="submission" date="2022-11" db="EMBL/GenBank/DDBJ databases">
        <title>Robbsia betulipollinis sp. nov., isolated from pollen of birch (Betula pendula).</title>
        <authorList>
            <person name="Shi H."/>
            <person name="Ambika Manirajan B."/>
            <person name="Ratering S."/>
            <person name="Geissler-Plaum R."/>
            <person name="Schnell S."/>
        </authorList>
    </citation>
    <scope>NUCLEOTIDE SEQUENCE</scope>
    <source>
        <strain evidence="3">Bb-Pol-6</strain>
    </source>
</reference>
<accession>A0ABT3ZS24</accession>
<dbReference type="SUPFAM" id="SSF54523">
    <property type="entry name" value="Pili subunits"/>
    <property type="match status" value="1"/>
</dbReference>
<comment type="similarity">
    <text evidence="1">Belongs to the N-Me-Phe pilin family.</text>
</comment>
<dbReference type="Proteomes" id="UP001082899">
    <property type="component" value="Unassembled WGS sequence"/>
</dbReference>
<evidence type="ECO:0000256" key="1">
    <source>
        <dbReference type="ARBA" id="ARBA00005233"/>
    </source>
</evidence>
<evidence type="ECO:0000313" key="4">
    <source>
        <dbReference type="Proteomes" id="UP001082899"/>
    </source>
</evidence>
<evidence type="ECO:0000256" key="2">
    <source>
        <dbReference type="ARBA" id="ARBA00022481"/>
    </source>
</evidence>